<dbReference type="PANTHER" id="PTHR19959">
    <property type="entry name" value="KINESIN LIGHT CHAIN"/>
    <property type="match status" value="1"/>
</dbReference>
<dbReference type="Pfam" id="PF13424">
    <property type="entry name" value="TPR_12"/>
    <property type="match status" value="5"/>
</dbReference>
<name>C3XZ78_BRAFL</name>
<dbReference type="Gene3D" id="1.25.40.10">
    <property type="entry name" value="Tetratricopeptide repeat domain"/>
    <property type="match status" value="5"/>
</dbReference>
<proteinExistence type="predicted"/>
<dbReference type="InterPro" id="IPR019734">
    <property type="entry name" value="TPR_rpt"/>
</dbReference>
<sequence>MMKLSSVVEEFRELDLIFKSGTDPDVVERGYGRKLIQAISSQNEVLECEALKSLGDLYLQKAKIKDDKVTENLNRACLLYTQLLRYCQSIEEKHVVQHRIKYAEKCTKVVHCQVPTKLGAGNSSNTTLAVSMTLHEVGKKANVKGHGMTPLIEAYTNSLVTAIVDRNKYLETESLKTLGDLYLEKGRVGRDEAAFTTAASLYRAALDRCEDSDGRETLEHRIKYAEKVKVKLFLYLEQKTKKRLEMGTARKTKVGDENWPTTHEISDVIGRPNYGSMYQEQLQEGCRALQTGDLDSAEINFAAALKAVHLKDSNTYEHWKEVEPLCKLSDVYLKRGMRSKDGGDFTKAAALCNAALVRLKTESEDGEDVKQTIQKITESFVKHVLSIEQTVPIDDVEKHKLVLVECRSYVEDEIKRIEKQIDPYSIDDEHPKIREVETKRAEAIKALLNTIVYQRRKFVTSLVNECMEIMGPPTCKYAMIGLGSHATGLVTPYSDLEFAILIEKQTETNVKYFHNLTHYLHLKVINLGETILPAMAIKSLNDFESDNNLDNWFYDSVTPRGFSFDGAMPHACKTPLGRGKTCHLIRTPHDMTKVLEDDVTLHLKKGYHLVSVLGNVSLITGDQSLVDCFRAAWDQQIKKSGRKIAKLVADETLKENSLTFELQDPTARILDVKRDIYRFSSLGVTCWAQLCDIQPTSIWETIQKMHKKHAINAENAHHLMVLVSISAELRLRTYMNNHGQVENMSALSSMLANSDIEAISREVFHISNTKQLMRYYYTATPLKNFISQLDNRKSLAIVESLILFDNSSRLQADVYTSICDYRKSRKYTEEALQKELVKYGSRAIHSDIAHSLFKLGYACENLGDYQEAMSYFEQSLQMLQSIHGENTAHPDIAAAINSLGAVWYYFRDHRKAASYHKQALQMYQDIYGESTAHPNIAGSLNNLGGISDDLGDHRKALSYFEQSLQMQRSIYGENTDHPDIASSFNNLGSTWGHIGDHRKEISYHEQSLQMRLSIYGGSTAHPAISDSLYNLGVAWCNFGNYRKAARYYEQSLQIRRSVYGENTAHPDIAAALDSLGTARGKLGDQSKAVSYHKQSLQMKLSIYGESTAHPDIANSLICLGTVWSQLGNHRKAAIYYKRSFEMQRSFYGETTAHPDIAGSLNNLGSAWNDLGNHRQAVGYFEQSLQMYRRIYDENTAHPDIAGLLHNLGKAWSKLRDYWKAASYYEQSLQMRWSISGKTTPHPDIAMSLNNLGTVWHGRGDYRIALRYFEQSLKMRRSVYGESTEHPEIASSLESLGTVWTYLGDYRKAVSYYEQSLQMRQSIYSDYNVHPDIAISLMNLAEAWGELDDHRKAISYHEQSLQIKWSIYGKDTVHADIAKSLNFLGAAWNRIGDYKKAISCFEQALQMRRSIHGENTAHPQIHALLNNLGIAWRNLGDYRKSTTYSDMATRMQQMIETYKSIQQMINS</sequence>
<feature type="repeat" description="TPR" evidence="1">
    <location>
        <begin position="1377"/>
        <end position="1410"/>
    </location>
</feature>
<feature type="repeat" description="TPR" evidence="1">
    <location>
        <begin position="849"/>
        <end position="882"/>
    </location>
</feature>
<dbReference type="PANTHER" id="PTHR19959:SF119">
    <property type="entry name" value="FUNGAL LIPASE-LIKE DOMAIN-CONTAINING PROTEIN"/>
    <property type="match status" value="1"/>
</dbReference>
<protein>
    <submittedName>
        <fullName evidence="2">Uncharacterized protein</fullName>
    </submittedName>
</protein>
<organism>
    <name type="scientific">Branchiostoma floridae</name>
    <name type="common">Florida lancelet</name>
    <name type="synonym">Amphioxus</name>
    <dbReference type="NCBI Taxonomy" id="7739"/>
    <lineage>
        <taxon>Eukaryota</taxon>
        <taxon>Metazoa</taxon>
        <taxon>Chordata</taxon>
        <taxon>Cephalochordata</taxon>
        <taxon>Leptocardii</taxon>
        <taxon>Amphioxiformes</taxon>
        <taxon>Branchiostomatidae</taxon>
        <taxon>Branchiostoma</taxon>
    </lineage>
</organism>
<dbReference type="SMART" id="SM00028">
    <property type="entry name" value="TPR"/>
    <property type="match status" value="15"/>
</dbReference>
<dbReference type="EMBL" id="GG666475">
    <property type="protein sequence ID" value="EEN66642.1"/>
    <property type="molecule type" value="Genomic_DNA"/>
</dbReference>
<reference evidence="2" key="1">
    <citation type="journal article" date="2008" name="Nature">
        <title>The amphioxus genome and the evolution of the chordate karyotype.</title>
        <authorList>
            <consortium name="US DOE Joint Genome Institute (JGI-PGF)"/>
            <person name="Putnam N.H."/>
            <person name="Butts T."/>
            <person name="Ferrier D.E.K."/>
            <person name="Furlong R.F."/>
            <person name="Hellsten U."/>
            <person name="Kawashima T."/>
            <person name="Robinson-Rechavi M."/>
            <person name="Shoguchi E."/>
            <person name="Terry A."/>
            <person name="Yu J.-K."/>
            <person name="Benito-Gutierrez E.L."/>
            <person name="Dubchak I."/>
            <person name="Garcia-Fernandez J."/>
            <person name="Gibson-Brown J.J."/>
            <person name="Grigoriev I.V."/>
            <person name="Horton A.C."/>
            <person name="de Jong P.J."/>
            <person name="Jurka J."/>
            <person name="Kapitonov V.V."/>
            <person name="Kohara Y."/>
            <person name="Kuroki Y."/>
            <person name="Lindquist E."/>
            <person name="Lucas S."/>
            <person name="Osoegawa K."/>
            <person name="Pennacchio L.A."/>
            <person name="Salamov A.A."/>
            <person name="Satou Y."/>
            <person name="Sauka-Spengler T."/>
            <person name="Schmutz J."/>
            <person name="Shin-I T."/>
            <person name="Toyoda A."/>
            <person name="Bronner-Fraser M."/>
            <person name="Fujiyama A."/>
            <person name="Holland L.Z."/>
            <person name="Holland P.W.H."/>
            <person name="Satoh N."/>
            <person name="Rokhsar D.S."/>
        </authorList>
    </citation>
    <scope>NUCLEOTIDE SEQUENCE [LARGE SCALE GENOMIC DNA]</scope>
    <source>
        <strain evidence="2">S238N-H82</strain>
        <tissue evidence="2">Testes</tissue>
    </source>
</reference>
<dbReference type="SUPFAM" id="SSF81901">
    <property type="entry name" value="HCP-like"/>
    <property type="match status" value="2"/>
</dbReference>
<dbReference type="SMART" id="SM00671">
    <property type="entry name" value="SEL1"/>
    <property type="match status" value="7"/>
</dbReference>
<accession>C3XZ78</accession>
<feature type="repeat" description="TPR" evidence="1">
    <location>
        <begin position="1025"/>
        <end position="1058"/>
    </location>
</feature>
<evidence type="ECO:0000313" key="2">
    <source>
        <dbReference type="EMBL" id="EEN66642.1"/>
    </source>
</evidence>
<dbReference type="PROSITE" id="PS50005">
    <property type="entry name" value="TPR"/>
    <property type="match status" value="7"/>
</dbReference>
<feature type="repeat" description="TPR" evidence="1">
    <location>
        <begin position="1245"/>
        <end position="1278"/>
    </location>
</feature>
<evidence type="ECO:0000256" key="1">
    <source>
        <dbReference type="PROSITE-ProRule" id="PRU00339"/>
    </source>
</evidence>
<feature type="repeat" description="TPR" evidence="1">
    <location>
        <begin position="1157"/>
        <end position="1190"/>
    </location>
</feature>
<dbReference type="InterPro" id="IPR011990">
    <property type="entry name" value="TPR-like_helical_dom_sf"/>
</dbReference>
<dbReference type="eggNOG" id="KOG0548">
    <property type="taxonomic scope" value="Eukaryota"/>
</dbReference>
<feature type="repeat" description="TPR" evidence="1">
    <location>
        <begin position="937"/>
        <end position="970"/>
    </location>
</feature>
<feature type="repeat" description="TPR" evidence="1">
    <location>
        <begin position="1289"/>
        <end position="1322"/>
    </location>
</feature>
<keyword evidence="1" id="KW-0802">TPR repeat</keyword>
<gene>
    <name evidence="2" type="ORF">BRAFLDRAFT_65821</name>
</gene>
<dbReference type="InParanoid" id="C3XZ78"/>
<dbReference type="Pfam" id="PF13374">
    <property type="entry name" value="TPR_10"/>
    <property type="match status" value="1"/>
</dbReference>
<dbReference type="InterPro" id="IPR006597">
    <property type="entry name" value="Sel1-like"/>
</dbReference>